<comment type="similarity">
    <text evidence="1">Belongs to the prefoldin subunit beta family.</text>
</comment>
<keyword evidence="2" id="KW-0143">Chaperone</keyword>
<dbReference type="PANTHER" id="PTHR21431">
    <property type="entry name" value="PREFOLDIN SUBUNIT 6"/>
    <property type="match status" value="1"/>
</dbReference>
<dbReference type="SUPFAM" id="SSF46579">
    <property type="entry name" value="Prefoldin"/>
    <property type="match status" value="1"/>
</dbReference>
<keyword evidence="3" id="KW-0175">Coiled coil</keyword>
<evidence type="ECO:0000256" key="1">
    <source>
        <dbReference type="ARBA" id="ARBA00008045"/>
    </source>
</evidence>
<evidence type="ECO:0000313" key="4">
    <source>
        <dbReference type="EMBL" id="KAK0724565.1"/>
    </source>
</evidence>
<feature type="coiled-coil region" evidence="3">
    <location>
        <begin position="88"/>
        <end position="115"/>
    </location>
</feature>
<dbReference type="GO" id="GO:0051082">
    <property type="term" value="F:unfolded protein binding"/>
    <property type="evidence" value="ECO:0007669"/>
    <property type="project" value="InterPro"/>
</dbReference>
<dbReference type="InterPro" id="IPR009053">
    <property type="entry name" value="Prefoldin"/>
</dbReference>
<dbReference type="GO" id="GO:0051087">
    <property type="term" value="F:protein-folding chaperone binding"/>
    <property type="evidence" value="ECO:0007669"/>
    <property type="project" value="TreeGrafter"/>
</dbReference>
<dbReference type="EMBL" id="JAUKUA010000002">
    <property type="protein sequence ID" value="KAK0724565.1"/>
    <property type="molecule type" value="Genomic_DNA"/>
</dbReference>
<evidence type="ECO:0000256" key="2">
    <source>
        <dbReference type="ARBA" id="ARBA00023186"/>
    </source>
</evidence>
<protein>
    <submittedName>
        <fullName evidence="4">Prefoldin</fullName>
    </submittedName>
</protein>
<gene>
    <name evidence="4" type="ORF">B0H67DRAFT_550302</name>
</gene>
<evidence type="ECO:0000313" key="5">
    <source>
        <dbReference type="Proteomes" id="UP001172102"/>
    </source>
</evidence>
<dbReference type="Gene3D" id="1.10.287.370">
    <property type="match status" value="1"/>
</dbReference>
<dbReference type="InterPro" id="IPR002777">
    <property type="entry name" value="PFD_beta-like"/>
</dbReference>
<reference evidence="4" key="1">
    <citation type="submission" date="2023-06" db="EMBL/GenBank/DDBJ databases">
        <title>Genome-scale phylogeny and comparative genomics of the fungal order Sordariales.</title>
        <authorList>
            <consortium name="Lawrence Berkeley National Laboratory"/>
            <person name="Hensen N."/>
            <person name="Bonometti L."/>
            <person name="Westerberg I."/>
            <person name="Brannstrom I.O."/>
            <person name="Guillou S."/>
            <person name="Cros-Aarteil S."/>
            <person name="Calhoun S."/>
            <person name="Haridas S."/>
            <person name="Kuo A."/>
            <person name="Mondo S."/>
            <person name="Pangilinan J."/>
            <person name="Riley R."/>
            <person name="Labutti K."/>
            <person name="Andreopoulos B."/>
            <person name="Lipzen A."/>
            <person name="Chen C."/>
            <person name="Yanf M."/>
            <person name="Daum C."/>
            <person name="Ng V."/>
            <person name="Clum A."/>
            <person name="Steindorff A."/>
            <person name="Ohm R."/>
            <person name="Martin F."/>
            <person name="Silar P."/>
            <person name="Natvig D."/>
            <person name="Lalanne C."/>
            <person name="Gautier V."/>
            <person name="Ament-Velasquez S.L."/>
            <person name="Kruys A."/>
            <person name="Hutchinson M.I."/>
            <person name="Powell A.J."/>
            <person name="Barry K."/>
            <person name="Miller A.N."/>
            <person name="Grigoriev I.V."/>
            <person name="Debuchy R."/>
            <person name="Gladieux P."/>
            <person name="Thoren M.H."/>
            <person name="Johannesson H."/>
        </authorList>
    </citation>
    <scope>NUCLEOTIDE SEQUENCE</scope>
    <source>
        <strain evidence="4">SMH4607-1</strain>
    </source>
</reference>
<dbReference type="CDD" id="cd23161">
    <property type="entry name" value="Prefoldin_6"/>
    <property type="match status" value="1"/>
</dbReference>
<dbReference type="GO" id="GO:0016272">
    <property type="term" value="C:prefoldin complex"/>
    <property type="evidence" value="ECO:0007669"/>
    <property type="project" value="InterPro"/>
</dbReference>
<dbReference type="Pfam" id="PF01920">
    <property type="entry name" value="Prefoldin_2"/>
    <property type="match status" value="1"/>
</dbReference>
<dbReference type="GO" id="GO:0051131">
    <property type="term" value="P:chaperone-mediated protein complex assembly"/>
    <property type="evidence" value="ECO:0007669"/>
    <property type="project" value="TreeGrafter"/>
</dbReference>
<name>A0AA40E2G0_9PEZI</name>
<organism evidence="4 5">
    <name type="scientific">Lasiosphaeris hirsuta</name>
    <dbReference type="NCBI Taxonomy" id="260670"/>
    <lineage>
        <taxon>Eukaryota</taxon>
        <taxon>Fungi</taxon>
        <taxon>Dikarya</taxon>
        <taxon>Ascomycota</taxon>
        <taxon>Pezizomycotina</taxon>
        <taxon>Sordariomycetes</taxon>
        <taxon>Sordariomycetidae</taxon>
        <taxon>Sordariales</taxon>
        <taxon>Lasiosphaeriaceae</taxon>
        <taxon>Lasiosphaeris</taxon>
    </lineage>
</organism>
<accession>A0AA40E2G0</accession>
<dbReference type="PANTHER" id="PTHR21431:SF0">
    <property type="entry name" value="PREFOLDIN SUBUNIT 6"/>
    <property type="match status" value="1"/>
</dbReference>
<comment type="caution">
    <text evidence="4">The sequence shown here is derived from an EMBL/GenBank/DDBJ whole genome shotgun (WGS) entry which is preliminary data.</text>
</comment>
<dbReference type="GO" id="GO:0006457">
    <property type="term" value="P:protein folding"/>
    <property type="evidence" value="ECO:0007669"/>
    <property type="project" value="InterPro"/>
</dbReference>
<proteinExistence type="inferred from homology"/>
<dbReference type="Proteomes" id="UP001172102">
    <property type="component" value="Unassembled WGS sequence"/>
</dbReference>
<feature type="coiled-coil region" evidence="3">
    <location>
        <begin position="1"/>
        <end position="35"/>
    </location>
</feature>
<dbReference type="GO" id="GO:0005737">
    <property type="term" value="C:cytoplasm"/>
    <property type="evidence" value="ECO:0007669"/>
    <property type="project" value="TreeGrafter"/>
</dbReference>
<evidence type="ECO:0000256" key="3">
    <source>
        <dbReference type="SAM" id="Coils"/>
    </source>
</evidence>
<dbReference type="FunFam" id="1.10.287.370:FF:000003">
    <property type="entry name" value="Prefoldin subunit 6"/>
    <property type="match status" value="1"/>
</dbReference>
<keyword evidence="5" id="KW-1185">Reference proteome</keyword>
<sequence>MANIQAKLQELSDEYTKLQKDLQGVVQSRQQLEAQKQENLGVQTVCYLSGAHVEFAKLKDDETIYKLIGPVLLKQDRMDAESTVNGRLEFIDKEISRLETGIKEIQAKAERKKGEIIQVQTAAQAAAGGQAPQA</sequence>
<dbReference type="AlphaFoldDB" id="A0AA40E2G0"/>